<sequence>MSTIRCRCVWVTWQGKIHVVGGFAEKVVRGFHMHTLERCSAEMWQLDVPPNQIVALEGNLFSSGDCLNAWKGHIEAYDGKLNIWNVVDGSRLQTLSSPMHLHVGRHGGKPAAGHRPNGFILPWHQLELSSTSWQATGCMPSEDSRSISVVHVFNTSANEDRWRSFEPMEEEGDKELCSHCCVARQTS</sequence>
<dbReference type="OrthoDB" id="45365at2759"/>
<dbReference type="PANTHER" id="PTHR47365:SF2">
    <property type="entry name" value="KELCH-LIKE PROTEIN 23"/>
    <property type="match status" value="1"/>
</dbReference>
<keyword evidence="2" id="KW-1185">Reference proteome</keyword>
<accession>A0A8X8C428</accession>
<evidence type="ECO:0000313" key="2">
    <source>
        <dbReference type="Proteomes" id="UP000886885"/>
    </source>
</evidence>
<dbReference type="Proteomes" id="UP000886885">
    <property type="component" value="Chromosome 19A"/>
</dbReference>
<dbReference type="PANTHER" id="PTHR47365">
    <property type="entry name" value="PLANT PROTEIN, PUTATIVE-RELATED"/>
    <property type="match status" value="1"/>
</dbReference>
<proteinExistence type="predicted"/>
<evidence type="ECO:0008006" key="3">
    <source>
        <dbReference type="Google" id="ProtNLM"/>
    </source>
</evidence>
<name>A0A8X8C428_POPTO</name>
<evidence type="ECO:0000313" key="1">
    <source>
        <dbReference type="EMBL" id="KAG6738939.1"/>
    </source>
</evidence>
<protein>
    <recommendedName>
        <fullName evidence="3">Galactose oxidase/kelch repeat superfamily protein</fullName>
    </recommendedName>
</protein>
<organism evidence="1 2">
    <name type="scientific">Populus tomentosa</name>
    <name type="common">Chinese white poplar</name>
    <dbReference type="NCBI Taxonomy" id="118781"/>
    <lineage>
        <taxon>Eukaryota</taxon>
        <taxon>Viridiplantae</taxon>
        <taxon>Streptophyta</taxon>
        <taxon>Embryophyta</taxon>
        <taxon>Tracheophyta</taxon>
        <taxon>Spermatophyta</taxon>
        <taxon>Magnoliopsida</taxon>
        <taxon>eudicotyledons</taxon>
        <taxon>Gunneridae</taxon>
        <taxon>Pentapetalae</taxon>
        <taxon>rosids</taxon>
        <taxon>fabids</taxon>
        <taxon>Malpighiales</taxon>
        <taxon>Salicaceae</taxon>
        <taxon>Saliceae</taxon>
        <taxon>Populus</taxon>
    </lineage>
</organism>
<dbReference type="AlphaFoldDB" id="A0A8X8C428"/>
<dbReference type="EMBL" id="JAAWWB010000037">
    <property type="protein sequence ID" value="KAG6738939.1"/>
    <property type="molecule type" value="Genomic_DNA"/>
</dbReference>
<gene>
    <name evidence="1" type="ORF">POTOM_058566</name>
</gene>
<reference evidence="1" key="1">
    <citation type="journal article" date="2020" name="bioRxiv">
        <title>Hybrid origin of Populus tomentosa Carr. identified through genome sequencing and phylogenomic analysis.</title>
        <authorList>
            <person name="An X."/>
            <person name="Gao K."/>
            <person name="Chen Z."/>
            <person name="Li J."/>
            <person name="Yang X."/>
            <person name="Yang X."/>
            <person name="Zhou J."/>
            <person name="Guo T."/>
            <person name="Zhao T."/>
            <person name="Huang S."/>
            <person name="Miao D."/>
            <person name="Khan W.U."/>
            <person name="Rao P."/>
            <person name="Ye M."/>
            <person name="Lei B."/>
            <person name="Liao W."/>
            <person name="Wang J."/>
            <person name="Ji L."/>
            <person name="Li Y."/>
            <person name="Guo B."/>
            <person name="Mustafa N.S."/>
            <person name="Li S."/>
            <person name="Yun Q."/>
            <person name="Keller S.R."/>
            <person name="Mao J."/>
            <person name="Zhang R."/>
            <person name="Strauss S.H."/>
        </authorList>
    </citation>
    <scope>NUCLEOTIDE SEQUENCE</scope>
    <source>
        <strain evidence="1">GM15</strain>
        <tissue evidence="1">Leaf</tissue>
    </source>
</reference>
<comment type="caution">
    <text evidence="1">The sequence shown here is derived from an EMBL/GenBank/DDBJ whole genome shotgun (WGS) entry which is preliminary data.</text>
</comment>